<sequence length="1849" mass="195054">MPSHGRRRRDSWSDDDAASTSGRVHPSTAADSHNQQGESHQTPAPSLTSWKSGSGGAVAVVHAHSSSHDDSVRAKASALQGGTIEQSGSNRVTPETSMSTASRCYLPTSSVNDDVAAAVEEAEEVPTKDCYIPPSQDNGEDDKDTFVDKGSAAALDVVPNVTPGFNAGHAVAFPIPGAAAMTGAVAAVPPSKRTGKVRPAVSAHGPPTLNVAVGGPSSSSSLASISARPGNSISVLGPLSGCGATSLNLAATASSINVSAVTGSGATRDNSNNASAINVSAITGAAGGGGGGCTPGQAARPCAATSVSLGLHTNTPLARQNNTGKPGASNLANAPQYSRLSSSEAAPGVVYRASLAVRAMAMDPEQPVLWAAVGDDPLATLRIEGGELCHSKSVKDIEQVHCMAVVRIAKDHGTTFKSAPLSSRSRLSMPKLDPPKTGRRSKKNGRRSAATRKSGKLDAATGSSLPMRSADGADNDDENGSNGDEDAAAGTSGARDKPIFSTNLWCGLSRGHMAVVNMATLEYQIIHNAHTQTVNRVWYWEARNKVWTAGREKGVHVWDPQRRVILKKRNIAAILTDATYADAADRVFAVAGDSCVRVFEPGGENVNVPKGQENRIKMKSDASVIQYHRNSGLVWVGLARGSVLMNPVSMDTERTLPFTFSAILFEGEHAIIAGQEGQNGESRLMVLDVSNPRDPSVLAYTKFPNPLPLGIHVIPHTRFAVAAQEDTKKGVVAVIFVYTGTVALTHTVTTASKYPDQRTEKVIRGPAAGAALSSPAQVTQQPLTVSTQLNFDTAGPINAPAAGSCPPTTDINTLSSHVGGGSHNNNNNVATNINNNSSNAVVMVDRAALHRAAVVKCAPESRTDRKFNVEADHSTLVEAIGPEAQEIKSALKHLVKTADEVRQSLVQQRSSEATLADFSRLLRGRQQWLMEQGPITSLPVLTPAVTERINRDYVTPEGKTVATAIEHLQHMYANAQAKLQQHQQLQSLNSAHLSATNPMAPTRLSSSPSSPPGLGYTSSGVAETSGQNRVGGSDERHVPSFREGDTNNNNSNSTTANNTVPGSQRDPPATGIGANDAVLPPWASQLAASLQRERVLHEQQLNALQLQMERLAERNAALSNAFVRLQTHVATLGQQSLSSLDVGAPDSTAVTDSEDLNSATLRHMLPNPFSQQGAVAAIFHQLSRSKHHKPKYVRQTAEVLVRAIDELMRMTEAKASRTRGPDALGNAAKDDWSGSVAARPSHIRAPRYQASSSPLPSPPLANDLQHKSPQQQALHVSAAAAAINAGEAVKTASHPQSCPAGADEGKSTRMDRPIISFRSAYSMAEAEVSKLHEINAEVTSFWARLQNTHPQGITTTTTTTSAVAAAAVAAAVQDDEATERGVKSVDGGLLLSLSPRNVGASPTLLHLMAARVLQAVCWAECGQTVLRELTNSSGLENPFVAGCVHNAPVPARIINACLNGAGANDSQQEWWRQGPLEVLDYESTQERAEVLLKVNQLSTSSGIELSNSMRIREALQARFRASKECHTLHKDSEFMMHRLPGALYWSQTALRLLFNFLESTENVLTAARGARGEGPARPKEERTRLSTKTHTSTNAALPQRHDVTTRAASAVGVAMTHWALFLLNLRADLLGVHHATRLYHAWCWGSASTSTAQGVRSCRATPRRSQRGGGAEVLVEDSVPNTSLADIAASLTSKGKLLLLYMQWCFPAFGGAAGVNGAGGAGAVPTAPSCGAPTGVSATVSVPSFFCADLENDAASTASVHRSAAECAAMLADIVAHTSQLLRRVTLLLSYCHIIRTRSLAALEGSGDASVARLVEFMGPTASADIDARVPTEQEKAFLRSEAHYVLRP</sequence>
<gene>
    <name evidence="3" type="ORF">ABL78_2235</name>
</gene>
<feature type="region of interest" description="Disordered" evidence="2">
    <location>
        <begin position="416"/>
        <end position="494"/>
    </location>
</feature>
<feature type="compositionally biased region" description="Acidic residues" evidence="2">
    <location>
        <begin position="473"/>
        <end position="487"/>
    </location>
</feature>
<reference evidence="3 4" key="1">
    <citation type="journal article" date="2015" name="PLoS Pathog.">
        <title>Leptomonas seymouri: Adaptations to the Dixenous Life Cycle Analyzed by Genome Sequencing, Transcriptome Profiling and Co-infection with Leishmania donovani.</title>
        <authorList>
            <person name="Kraeva N."/>
            <person name="Butenko A."/>
            <person name="Hlavacova J."/>
            <person name="Kostygov A."/>
            <person name="Myskova J."/>
            <person name="Grybchuk D."/>
            <person name="Lestinova T."/>
            <person name="Votypka J."/>
            <person name="Volf P."/>
            <person name="Opperdoes F."/>
            <person name="Flegontov P."/>
            <person name="Lukes J."/>
            <person name="Yurchenko V."/>
        </authorList>
    </citation>
    <scope>NUCLEOTIDE SEQUENCE [LARGE SCALE GENOMIC DNA]</scope>
    <source>
        <strain evidence="3 4">ATCC 30220</strain>
    </source>
</reference>
<evidence type="ECO:0000313" key="3">
    <source>
        <dbReference type="EMBL" id="KPI88631.1"/>
    </source>
</evidence>
<evidence type="ECO:0000313" key="4">
    <source>
        <dbReference type="Proteomes" id="UP000038009"/>
    </source>
</evidence>
<name>A0A0N1I7S6_LEPSE</name>
<feature type="region of interest" description="Disordered" evidence="2">
    <location>
        <begin position="995"/>
        <end position="1076"/>
    </location>
</feature>
<feature type="compositionally biased region" description="Polar residues" evidence="2">
    <location>
        <begin position="83"/>
        <end position="101"/>
    </location>
</feature>
<feature type="compositionally biased region" description="Polar residues" evidence="2">
    <location>
        <begin position="1021"/>
        <end position="1030"/>
    </location>
</feature>
<dbReference type="SUPFAM" id="SSF50969">
    <property type="entry name" value="YVTN repeat-like/Quinoprotein amine dehydrogenase"/>
    <property type="match status" value="1"/>
</dbReference>
<feature type="compositionally biased region" description="Polar residues" evidence="2">
    <location>
        <begin position="29"/>
        <end position="51"/>
    </location>
</feature>
<dbReference type="OrthoDB" id="273165at2759"/>
<feature type="compositionally biased region" description="Polar residues" evidence="2">
    <location>
        <begin position="416"/>
        <end position="426"/>
    </location>
</feature>
<feature type="region of interest" description="Disordered" evidence="2">
    <location>
        <begin position="1"/>
        <end position="101"/>
    </location>
</feature>
<evidence type="ECO:0000256" key="1">
    <source>
        <dbReference type="SAM" id="Coils"/>
    </source>
</evidence>
<dbReference type="InterPro" id="IPR011044">
    <property type="entry name" value="Quino_amine_DH_bsu"/>
</dbReference>
<evidence type="ECO:0000256" key="2">
    <source>
        <dbReference type="SAM" id="MobiDB-lite"/>
    </source>
</evidence>
<feature type="region of interest" description="Disordered" evidence="2">
    <location>
        <begin position="122"/>
        <end position="142"/>
    </location>
</feature>
<dbReference type="OMA" id="VAMTHWA"/>
<feature type="region of interest" description="Disordered" evidence="2">
    <location>
        <begin position="1287"/>
        <end position="1309"/>
    </location>
</feature>
<dbReference type="InterPro" id="IPR015943">
    <property type="entry name" value="WD40/YVTN_repeat-like_dom_sf"/>
</dbReference>
<feature type="compositionally biased region" description="Polar residues" evidence="2">
    <location>
        <begin position="1586"/>
        <end position="1595"/>
    </location>
</feature>
<feature type="compositionally biased region" description="Low complexity" evidence="2">
    <location>
        <begin position="1005"/>
        <end position="1020"/>
    </location>
</feature>
<protein>
    <submittedName>
        <fullName evidence="3">Uncharacterized protein</fullName>
    </submittedName>
</protein>
<dbReference type="EMBL" id="LJSK01000044">
    <property type="protein sequence ID" value="KPI88631.1"/>
    <property type="molecule type" value="Genomic_DNA"/>
</dbReference>
<feature type="compositionally biased region" description="Basic and acidic residues" evidence="2">
    <location>
        <begin position="1032"/>
        <end position="1045"/>
    </location>
</feature>
<feature type="region of interest" description="Disordered" evidence="2">
    <location>
        <begin position="1568"/>
        <end position="1595"/>
    </location>
</feature>
<proteinExistence type="predicted"/>
<feature type="region of interest" description="Disordered" evidence="2">
    <location>
        <begin position="1214"/>
        <end position="1275"/>
    </location>
</feature>
<feature type="coiled-coil region" evidence="1">
    <location>
        <begin position="1087"/>
        <end position="1121"/>
    </location>
</feature>
<keyword evidence="1" id="KW-0175">Coiled coil</keyword>
<feature type="compositionally biased region" description="Basic residues" evidence="2">
    <location>
        <begin position="437"/>
        <end position="454"/>
    </location>
</feature>
<accession>A0A0N1I7S6</accession>
<feature type="region of interest" description="Disordered" evidence="2">
    <location>
        <begin position="314"/>
        <end position="334"/>
    </location>
</feature>
<feature type="compositionally biased region" description="Basic and acidic residues" evidence="2">
    <location>
        <begin position="1570"/>
        <end position="1584"/>
    </location>
</feature>
<comment type="caution">
    <text evidence="3">The sequence shown here is derived from an EMBL/GenBank/DDBJ whole genome shotgun (WGS) entry which is preliminary data.</text>
</comment>
<feature type="compositionally biased region" description="Low complexity" evidence="2">
    <location>
        <begin position="1046"/>
        <end position="1059"/>
    </location>
</feature>
<dbReference type="Gene3D" id="2.130.10.10">
    <property type="entry name" value="YVTN repeat-like/Quinoprotein amine dehydrogenase"/>
    <property type="match status" value="1"/>
</dbReference>
<keyword evidence="4" id="KW-1185">Reference proteome</keyword>
<organism evidence="3 4">
    <name type="scientific">Leptomonas seymouri</name>
    <dbReference type="NCBI Taxonomy" id="5684"/>
    <lineage>
        <taxon>Eukaryota</taxon>
        <taxon>Discoba</taxon>
        <taxon>Euglenozoa</taxon>
        <taxon>Kinetoplastea</taxon>
        <taxon>Metakinetoplastina</taxon>
        <taxon>Trypanosomatida</taxon>
        <taxon>Trypanosomatidae</taxon>
        <taxon>Leishmaniinae</taxon>
        <taxon>Leptomonas</taxon>
    </lineage>
</organism>
<dbReference type="Proteomes" id="UP000038009">
    <property type="component" value="Unassembled WGS sequence"/>
</dbReference>
<dbReference type="VEuPathDB" id="TriTrypDB:Lsey_0044_0020"/>